<keyword evidence="2" id="KW-0812">Transmembrane</keyword>
<accession>A0AAN8MW87</accession>
<evidence type="ECO:0000256" key="1">
    <source>
        <dbReference type="SAM" id="MobiDB-lite"/>
    </source>
</evidence>
<organism evidence="3 4">
    <name type="scientific">Orbilia javanica</name>
    <dbReference type="NCBI Taxonomy" id="47235"/>
    <lineage>
        <taxon>Eukaryota</taxon>
        <taxon>Fungi</taxon>
        <taxon>Dikarya</taxon>
        <taxon>Ascomycota</taxon>
        <taxon>Pezizomycotina</taxon>
        <taxon>Orbiliomycetes</taxon>
        <taxon>Orbiliales</taxon>
        <taxon>Orbiliaceae</taxon>
        <taxon>Orbilia</taxon>
    </lineage>
</organism>
<keyword evidence="2" id="KW-1133">Transmembrane helix</keyword>
<feature type="compositionally biased region" description="Polar residues" evidence="1">
    <location>
        <begin position="381"/>
        <end position="393"/>
    </location>
</feature>
<comment type="caution">
    <text evidence="3">The sequence shown here is derived from an EMBL/GenBank/DDBJ whole genome shotgun (WGS) entry which is preliminary data.</text>
</comment>
<feature type="region of interest" description="Disordered" evidence="1">
    <location>
        <begin position="68"/>
        <end position="112"/>
    </location>
</feature>
<keyword evidence="2" id="KW-0472">Membrane</keyword>
<evidence type="ECO:0000256" key="2">
    <source>
        <dbReference type="SAM" id="Phobius"/>
    </source>
</evidence>
<feature type="compositionally biased region" description="Basic and acidic residues" evidence="1">
    <location>
        <begin position="79"/>
        <end position="91"/>
    </location>
</feature>
<evidence type="ECO:0000313" key="3">
    <source>
        <dbReference type="EMBL" id="KAK6351859.1"/>
    </source>
</evidence>
<gene>
    <name evidence="3" type="ORF">TWF718_005004</name>
</gene>
<feature type="compositionally biased region" description="Polar residues" evidence="1">
    <location>
        <begin position="102"/>
        <end position="112"/>
    </location>
</feature>
<evidence type="ECO:0000313" key="4">
    <source>
        <dbReference type="Proteomes" id="UP001313282"/>
    </source>
</evidence>
<feature type="region of interest" description="Disordered" evidence="1">
    <location>
        <begin position="372"/>
        <end position="477"/>
    </location>
</feature>
<protein>
    <submittedName>
        <fullName evidence="3">Uncharacterized protein</fullName>
    </submittedName>
</protein>
<reference evidence="3 4" key="1">
    <citation type="submission" date="2019-10" db="EMBL/GenBank/DDBJ databases">
        <authorList>
            <person name="Palmer J.M."/>
        </authorList>
    </citation>
    <scope>NUCLEOTIDE SEQUENCE [LARGE SCALE GENOMIC DNA]</scope>
    <source>
        <strain evidence="3 4">TWF718</strain>
    </source>
</reference>
<feature type="compositionally biased region" description="Low complexity" evidence="1">
    <location>
        <begin position="92"/>
        <end position="101"/>
    </location>
</feature>
<keyword evidence="4" id="KW-1185">Reference proteome</keyword>
<feature type="transmembrane region" description="Helical" evidence="2">
    <location>
        <begin position="20"/>
        <end position="38"/>
    </location>
</feature>
<sequence length="477" mass="53386">MRLFSSHGVSLAGFQGGLYMLYGIVILLTAMCIHGLVLNPPGPLNPNIANSNNQTSLILVSPARATPSETTSLAKPRNGPKEENFGEESTKTKSSPTTSSSREITLKTTTGSIQNRATSLPAAIFYEHQMLRVVCYPPKTALPIVDSFVRREYMIYPDGPQHPKYEADEHNDLRLVLEKLFRVERAINGNDIRPLLSIVREYQRLCRNCECSDDGKVTTGRFVQWNPIDEEDTRPCNKWYRPVQCEKLWGCYCFAKLVEPRIHRGVPLEGYMAAADAIPDIVRDHPENRAWDWRIPFGEFRGRLVRVGNPPIEIPTMAPPVETPVMDPPIETPVMDPPVETPVMDPPVDIPAVDPPSQPPVTPIEMEIDPEDVSLGEPMNNDHQSPGDSSRTNVAPEGEPPFYLSGPIEQDSFHFGMDYHDPGEGSSTGATRENRDPYFGFWPDDSQYDDYFPFKNKRDVLPQSENLDPGEKGDLAS</sequence>
<dbReference type="EMBL" id="JAVHNR010000002">
    <property type="protein sequence ID" value="KAK6351859.1"/>
    <property type="molecule type" value="Genomic_DNA"/>
</dbReference>
<dbReference type="Proteomes" id="UP001313282">
    <property type="component" value="Unassembled WGS sequence"/>
</dbReference>
<dbReference type="AlphaFoldDB" id="A0AAN8MW87"/>
<proteinExistence type="predicted"/>
<name>A0AAN8MW87_9PEZI</name>